<dbReference type="AlphaFoldDB" id="A0A8I1GEH9"/>
<comment type="domain">
    <text evidence="6">Has three domains with a flexible linker between the domains II and III and assumes an 'L' shape. Domain III is highly mobile and contacts RuvB.</text>
</comment>
<dbReference type="InterPro" id="IPR013849">
    <property type="entry name" value="DNA_helicase_Holl-junc_RuvA_I"/>
</dbReference>
<comment type="subcellular location">
    <subcellularLocation>
        <location evidence="6">Cytoplasm</location>
    </subcellularLocation>
</comment>
<keyword evidence="2 6" id="KW-0227">DNA damage</keyword>
<dbReference type="InterPro" id="IPR036267">
    <property type="entry name" value="RuvA_C_sf"/>
</dbReference>
<accession>A0A8I1GEH9</accession>
<dbReference type="Gene3D" id="2.40.50.140">
    <property type="entry name" value="Nucleic acid-binding proteins"/>
    <property type="match status" value="1"/>
</dbReference>
<keyword evidence="4 6" id="KW-0233">DNA recombination</keyword>
<reference evidence="8 9" key="1">
    <citation type="submission" date="2020-12" db="EMBL/GenBank/DDBJ databases">
        <title>Revised draft genomes of Rhodomicrobium vannielii ATCC 17100 and Rhodomicrobium udaipurense JA643.</title>
        <authorList>
            <person name="Conners E.M."/>
            <person name="Davenport E.J."/>
            <person name="Bose A."/>
        </authorList>
    </citation>
    <scope>NUCLEOTIDE SEQUENCE [LARGE SCALE GENOMIC DNA]</scope>
    <source>
        <strain evidence="8 9">JA643</strain>
    </source>
</reference>
<dbReference type="RefSeq" id="WP_013418637.1">
    <property type="nucleotide sequence ID" value="NZ_JAEMUK010000014.1"/>
</dbReference>
<dbReference type="GO" id="GO:0005737">
    <property type="term" value="C:cytoplasm"/>
    <property type="evidence" value="ECO:0007669"/>
    <property type="project" value="UniProtKB-SubCell"/>
</dbReference>
<dbReference type="SUPFAM" id="SSF47781">
    <property type="entry name" value="RuvA domain 2-like"/>
    <property type="match status" value="1"/>
</dbReference>
<keyword evidence="3 6" id="KW-0238">DNA-binding</keyword>
<dbReference type="EMBL" id="JAEMUK010000014">
    <property type="protein sequence ID" value="MBJ7543484.1"/>
    <property type="molecule type" value="Genomic_DNA"/>
</dbReference>
<evidence type="ECO:0000256" key="6">
    <source>
        <dbReference type="HAMAP-Rule" id="MF_00031"/>
    </source>
</evidence>
<evidence type="ECO:0000256" key="3">
    <source>
        <dbReference type="ARBA" id="ARBA00023125"/>
    </source>
</evidence>
<dbReference type="Pfam" id="PF01330">
    <property type="entry name" value="RuvA_N"/>
    <property type="match status" value="1"/>
</dbReference>
<dbReference type="GO" id="GO:0048476">
    <property type="term" value="C:Holliday junction resolvase complex"/>
    <property type="evidence" value="ECO:0007669"/>
    <property type="project" value="UniProtKB-UniRule"/>
</dbReference>
<dbReference type="InterPro" id="IPR000085">
    <property type="entry name" value="RuvA"/>
</dbReference>
<evidence type="ECO:0000256" key="4">
    <source>
        <dbReference type="ARBA" id="ARBA00023172"/>
    </source>
</evidence>
<dbReference type="GO" id="GO:0009379">
    <property type="term" value="C:Holliday junction helicase complex"/>
    <property type="evidence" value="ECO:0007669"/>
    <property type="project" value="InterPro"/>
</dbReference>
<evidence type="ECO:0000256" key="1">
    <source>
        <dbReference type="ARBA" id="ARBA00022490"/>
    </source>
</evidence>
<comment type="similarity">
    <text evidence="6">Belongs to the RuvA family.</text>
</comment>
<dbReference type="InterPro" id="IPR010994">
    <property type="entry name" value="RuvA_2-like"/>
</dbReference>
<dbReference type="InterPro" id="IPR012340">
    <property type="entry name" value="NA-bd_OB-fold"/>
</dbReference>
<evidence type="ECO:0000256" key="5">
    <source>
        <dbReference type="ARBA" id="ARBA00023204"/>
    </source>
</evidence>
<proteinExistence type="inferred from homology"/>
<comment type="caution">
    <text evidence="6">Lacks conserved residue(s) required for the propagation of feature annotation.</text>
</comment>
<dbReference type="GO" id="GO:0005524">
    <property type="term" value="F:ATP binding"/>
    <property type="evidence" value="ECO:0007669"/>
    <property type="project" value="InterPro"/>
</dbReference>
<gene>
    <name evidence="6 8" type="primary">ruvA</name>
    <name evidence="8" type="ORF">JDN41_07925</name>
</gene>
<dbReference type="SUPFAM" id="SSF46929">
    <property type="entry name" value="DNA helicase RuvA subunit, C-terminal domain"/>
    <property type="match status" value="1"/>
</dbReference>
<comment type="caution">
    <text evidence="8">The sequence shown here is derived from an EMBL/GenBank/DDBJ whole genome shotgun (WGS) entry which is preliminary data.</text>
</comment>
<dbReference type="CDD" id="cd14332">
    <property type="entry name" value="UBA_RuvA_C"/>
    <property type="match status" value="1"/>
</dbReference>
<dbReference type="Proteomes" id="UP000623250">
    <property type="component" value="Unassembled WGS sequence"/>
</dbReference>
<dbReference type="InterPro" id="IPR003583">
    <property type="entry name" value="Hlx-hairpin-Hlx_DNA-bd_motif"/>
</dbReference>
<dbReference type="GO" id="GO:0000400">
    <property type="term" value="F:four-way junction DNA binding"/>
    <property type="evidence" value="ECO:0007669"/>
    <property type="project" value="UniProtKB-UniRule"/>
</dbReference>
<dbReference type="Pfam" id="PF07499">
    <property type="entry name" value="RuvA_C"/>
    <property type="match status" value="1"/>
</dbReference>
<dbReference type="InterPro" id="IPR011114">
    <property type="entry name" value="RuvA_C"/>
</dbReference>
<dbReference type="Pfam" id="PF14520">
    <property type="entry name" value="HHH_5"/>
    <property type="match status" value="1"/>
</dbReference>
<protein>
    <recommendedName>
        <fullName evidence="6">Holliday junction branch migration complex subunit RuvA</fullName>
    </recommendedName>
</protein>
<organism evidence="8 9">
    <name type="scientific">Rhodomicrobium udaipurense</name>
    <dbReference type="NCBI Taxonomy" id="1202716"/>
    <lineage>
        <taxon>Bacteria</taxon>
        <taxon>Pseudomonadati</taxon>
        <taxon>Pseudomonadota</taxon>
        <taxon>Alphaproteobacteria</taxon>
        <taxon>Hyphomicrobiales</taxon>
        <taxon>Hyphomicrobiaceae</taxon>
        <taxon>Rhodomicrobium</taxon>
    </lineage>
</organism>
<dbReference type="Gene3D" id="1.10.150.20">
    <property type="entry name" value="5' to 3' exonuclease, C-terminal subdomain"/>
    <property type="match status" value="1"/>
</dbReference>
<evidence type="ECO:0000313" key="9">
    <source>
        <dbReference type="Proteomes" id="UP000623250"/>
    </source>
</evidence>
<keyword evidence="1 6" id="KW-0963">Cytoplasm</keyword>
<comment type="subunit">
    <text evidence="6">Homotetramer. Forms an RuvA(8)-RuvB(12)-Holliday junction (HJ) complex. HJ DNA is sandwiched between 2 RuvA tetramers; dsDNA enters through RuvA and exits via RuvB. An RuvB hexamer assembles on each DNA strand where it exits the tetramer. Each RuvB hexamer is contacted by two RuvA subunits (via domain III) on 2 adjacent RuvB subunits; this complex drives branch migration. In the full resolvosome a probable DNA-RuvA(4)-RuvB(12)-RuvC(2) complex forms which resolves the HJ.</text>
</comment>
<feature type="domain" description="Helix-hairpin-helix DNA-binding motif class 1" evidence="7">
    <location>
        <begin position="107"/>
        <end position="126"/>
    </location>
</feature>
<evidence type="ECO:0000259" key="7">
    <source>
        <dbReference type="SMART" id="SM00278"/>
    </source>
</evidence>
<dbReference type="SMART" id="SM00278">
    <property type="entry name" value="HhH1"/>
    <property type="match status" value="2"/>
</dbReference>
<comment type="function">
    <text evidence="6">The RuvA-RuvB-RuvC complex processes Holliday junction (HJ) DNA during genetic recombination and DNA repair, while the RuvA-RuvB complex plays an important role in the rescue of blocked DNA replication forks via replication fork reversal (RFR). RuvA specifically binds to HJ cruciform DNA, conferring on it an open structure. The RuvB hexamer acts as an ATP-dependent pump, pulling dsDNA into and through the RuvAB complex. HJ branch migration allows RuvC to scan DNA until it finds its consensus sequence, where it cleaves and resolves the cruciform DNA.</text>
</comment>
<dbReference type="HAMAP" id="MF_00031">
    <property type="entry name" value="DNA_HJ_migration_RuvA"/>
    <property type="match status" value="1"/>
</dbReference>
<dbReference type="Gene3D" id="1.10.8.10">
    <property type="entry name" value="DNA helicase RuvA subunit, C-terminal domain"/>
    <property type="match status" value="1"/>
</dbReference>
<dbReference type="SUPFAM" id="SSF50249">
    <property type="entry name" value="Nucleic acid-binding proteins"/>
    <property type="match status" value="1"/>
</dbReference>
<keyword evidence="9" id="KW-1185">Reference proteome</keyword>
<evidence type="ECO:0000313" key="8">
    <source>
        <dbReference type="EMBL" id="MBJ7543484.1"/>
    </source>
</evidence>
<name>A0A8I1GEH9_9HYPH</name>
<evidence type="ECO:0000256" key="2">
    <source>
        <dbReference type="ARBA" id="ARBA00022763"/>
    </source>
</evidence>
<keyword evidence="5 6" id="KW-0234">DNA repair</keyword>
<feature type="region of interest" description="Domain III" evidence="6">
    <location>
        <begin position="157"/>
        <end position="209"/>
    </location>
</feature>
<dbReference type="GO" id="GO:0006281">
    <property type="term" value="P:DNA repair"/>
    <property type="evidence" value="ECO:0007669"/>
    <property type="project" value="UniProtKB-UniRule"/>
</dbReference>
<sequence>MIGKLKGIVDAVGADHAIIDVGGVGYEVACSPRTLGALKPGEPVALSIETYVREDAIKLYGFLSEAERGWFRLLQSVQGVGAKVALSILATLDSAQLAQAIAMQDRVSVTRAPGVGPKVALRIVNELKDKAPPLAFSVAAIAAPASGSASAAIPASAAPSPAAEAVSALVNLGYAPLQANAAISTALGKAGEDARTEDLIRLGLKDLAR</sequence>
<dbReference type="GO" id="GO:0006310">
    <property type="term" value="P:DNA recombination"/>
    <property type="evidence" value="ECO:0007669"/>
    <property type="project" value="UniProtKB-UniRule"/>
</dbReference>
<dbReference type="GO" id="GO:0009378">
    <property type="term" value="F:four-way junction helicase activity"/>
    <property type="evidence" value="ECO:0007669"/>
    <property type="project" value="InterPro"/>
</dbReference>
<feature type="domain" description="Helix-hairpin-helix DNA-binding motif class 1" evidence="7">
    <location>
        <begin position="72"/>
        <end position="91"/>
    </location>
</feature>
<dbReference type="NCBIfam" id="TIGR00084">
    <property type="entry name" value="ruvA"/>
    <property type="match status" value="1"/>
</dbReference>